<name>A0A0F9B647_9ZZZZ</name>
<gene>
    <name evidence="1" type="ORF">LCGC14_2766420</name>
</gene>
<comment type="caution">
    <text evidence="1">The sequence shown here is derived from an EMBL/GenBank/DDBJ whole genome shotgun (WGS) entry which is preliminary data.</text>
</comment>
<reference evidence="1" key="1">
    <citation type="journal article" date="2015" name="Nature">
        <title>Complex archaea that bridge the gap between prokaryotes and eukaryotes.</title>
        <authorList>
            <person name="Spang A."/>
            <person name="Saw J.H."/>
            <person name="Jorgensen S.L."/>
            <person name="Zaremba-Niedzwiedzka K."/>
            <person name="Martijn J."/>
            <person name="Lind A.E."/>
            <person name="van Eijk R."/>
            <person name="Schleper C."/>
            <person name="Guy L."/>
            <person name="Ettema T.J."/>
        </authorList>
    </citation>
    <scope>NUCLEOTIDE SEQUENCE</scope>
</reference>
<evidence type="ECO:0000313" key="1">
    <source>
        <dbReference type="EMBL" id="KKK86119.1"/>
    </source>
</evidence>
<organism evidence="1">
    <name type="scientific">marine sediment metagenome</name>
    <dbReference type="NCBI Taxonomy" id="412755"/>
    <lineage>
        <taxon>unclassified sequences</taxon>
        <taxon>metagenomes</taxon>
        <taxon>ecological metagenomes</taxon>
    </lineage>
</organism>
<protein>
    <submittedName>
        <fullName evidence="1">Uncharacterized protein</fullName>
    </submittedName>
</protein>
<accession>A0A0F9B647</accession>
<dbReference type="AlphaFoldDB" id="A0A0F9B647"/>
<proteinExistence type="predicted"/>
<dbReference type="EMBL" id="LAZR01050995">
    <property type="protein sequence ID" value="KKK86119.1"/>
    <property type="molecule type" value="Genomic_DNA"/>
</dbReference>
<feature type="non-terminal residue" evidence="1">
    <location>
        <position position="33"/>
    </location>
</feature>
<sequence length="33" mass="3536">MRKVMFTAITGRVQKSILLLGALMATSIDANGQ</sequence>